<dbReference type="InterPro" id="IPR006299">
    <property type="entry name" value="FlgC"/>
</dbReference>
<dbReference type="EMBL" id="QICN01000009">
    <property type="protein sequence ID" value="PXV65769.1"/>
    <property type="molecule type" value="Genomic_DNA"/>
</dbReference>
<dbReference type="InterPro" id="IPR010930">
    <property type="entry name" value="Flg_bb/hook_C_dom"/>
</dbReference>
<evidence type="ECO:0000256" key="1">
    <source>
        <dbReference type="ARBA" id="ARBA00004117"/>
    </source>
</evidence>
<dbReference type="NCBIfam" id="TIGR01395">
    <property type="entry name" value="FlgC"/>
    <property type="match status" value="1"/>
</dbReference>
<comment type="subunit">
    <text evidence="5 6">The basal body constitutes a major portion of the flagellar organelle and consists of four rings (L,P,S, and M) mounted on a central rod. The rod consists of about 26 subunits of FlgG in the distal portion, and FlgB, FlgC and FlgF are thought to build up the proximal portion of the rod with about 6 subunits each.</text>
</comment>
<evidence type="ECO:0000256" key="4">
    <source>
        <dbReference type="ARBA" id="ARBA00023143"/>
    </source>
</evidence>
<evidence type="ECO:0000259" key="7">
    <source>
        <dbReference type="Pfam" id="PF00460"/>
    </source>
</evidence>
<evidence type="ECO:0000256" key="3">
    <source>
        <dbReference type="ARBA" id="ARBA00017941"/>
    </source>
</evidence>
<feature type="domain" description="Flagellar basal body rod protein N-terminal" evidence="7">
    <location>
        <begin position="8"/>
        <end position="35"/>
    </location>
</feature>
<keyword evidence="9" id="KW-0966">Cell projection</keyword>
<dbReference type="GO" id="GO:0030694">
    <property type="term" value="C:bacterial-type flagellum basal body, rod"/>
    <property type="evidence" value="ECO:0007669"/>
    <property type="project" value="UniProtKB-UniRule"/>
</dbReference>
<dbReference type="PANTHER" id="PTHR30435:SF2">
    <property type="entry name" value="FLAGELLAR BASAL-BODY ROD PROTEIN FLGC"/>
    <property type="match status" value="1"/>
</dbReference>
<protein>
    <recommendedName>
        <fullName evidence="3 6">Flagellar basal-body rod protein FlgC</fullName>
    </recommendedName>
</protein>
<evidence type="ECO:0000256" key="6">
    <source>
        <dbReference type="RuleBase" id="RU362062"/>
    </source>
</evidence>
<dbReference type="InterPro" id="IPR001444">
    <property type="entry name" value="Flag_bb_rod_N"/>
</dbReference>
<accession>A0A318E9T4</accession>
<reference evidence="9 10" key="1">
    <citation type="submission" date="2018-04" db="EMBL/GenBank/DDBJ databases">
        <title>Genomic Encyclopedia of Type Strains, Phase IV (KMG-IV): sequencing the most valuable type-strain genomes for metagenomic binning, comparative biology and taxonomic classification.</title>
        <authorList>
            <person name="Goeker M."/>
        </authorList>
    </citation>
    <scope>NUCLEOTIDE SEQUENCE [LARGE SCALE GENOMIC DNA]</scope>
    <source>
        <strain evidence="9 10">DSM 104150</strain>
    </source>
</reference>
<comment type="subcellular location">
    <subcellularLocation>
        <location evidence="1 6">Bacterial flagellum basal body</location>
    </subcellularLocation>
</comment>
<evidence type="ECO:0000313" key="9">
    <source>
        <dbReference type="EMBL" id="PXV65769.1"/>
    </source>
</evidence>
<dbReference type="PANTHER" id="PTHR30435">
    <property type="entry name" value="FLAGELLAR PROTEIN"/>
    <property type="match status" value="1"/>
</dbReference>
<proteinExistence type="inferred from homology"/>
<keyword evidence="4 6" id="KW-0975">Bacterial flagellum</keyword>
<keyword evidence="9" id="KW-0969">Cilium</keyword>
<dbReference type="GO" id="GO:0071978">
    <property type="term" value="P:bacterial-type flagellum-dependent swarming motility"/>
    <property type="evidence" value="ECO:0007669"/>
    <property type="project" value="TreeGrafter"/>
</dbReference>
<dbReference type="AlphaFoldDB" id="A0A318E9T4"/>
<comment type="caution">
    <text evidence="9">The sequence shown here is derived from an EMBL/GenBank/DDBJ whole genome shotgun (WGS) entry which is preliminary data.</text>
</comment>
<feature type="domain" description="Flagellar basal-body/hook protein C-terminal" evidence="8">
    <location>
        <begin position="93"/>
        <end position="137"/>
    </location>
</feature>
<organism evidence="9 10">
    <name type="scientific">Sinimarinibacterium flocculans</name>
    <dbReference type="NCBI Taxonomy" id="985250"/>
    <lineage>
        <taxon>Bacteria</taxon>
        <taxon>Pseudomonadati</taxon>
        <taxon>Pseudomonadota</taxon>
        <taxon>Gammaproteobacteria</taxon>
        <taxon>Nevskiales</taxon>
        <taxon>Nevskiaceae</taxon>
        <taxon>Sinimarinibacterium</taxon>
    </lineage>
</organism>
<evidence type="ECO:0000256" key="5">
    <source>
        <dbReference type="ARBA" id="ARBA00025933"/>
    </source>
</evidence>
<evidence type="ECO:0000313" key="10">
    <source>
        <dbReference type="Proteomes" id="UP000248330"/>
    </source>
</evidence>
<dbReference type="Proteomes" id="UP000248330">
    <property type="component" value="Unassembled WGS sequence"/>
</dbReference>
<keyword evidence="10" id="KW-1185">Reference proteome</keyword>
<dbReference type="Pfam" id="PF00460">
    <property type="entry name" value="Flg_bb_rod"/>
    <property type="match status" value="1"/>
</dbReference>
<evidence type="ECO:0000256" key="2">
    <source>
        <dbReference type="ARBA" id="ARBA00009677"/>
    </source>
</evidence>
<keyword evidence="9" id="KW-0282">Flagellum</keyword>
<comment type="similarity">
    <text evidence="2">Belongs to the flagella basal body rod proteins family.</text>
</comment>
<sequence>MSSFRIFDIAGSALSAQSVRLSTVASNLANADAVGSDPDSVYKARMPVFAAALVDPSGGSRDDSAGVQVLGVVESQAAAEKRYEPGHPLADAEGFVYAPNVNVVEEMVNMISSARSYQSSVEMMNTAKELALSTLRLGR</sequence>
<evidence type="ECO:0000259" key="8">
    <source>
        <dbReference type="Pfam" id="PF06429"/>
    </source>
</evidence>
<dbReference type="RefSeq" id="WP_110266152.1">
    <property type="nucleotide sequence ID" value="NZ_CAWNXA010000009.1"/>
</dbReference>
<dbReference type="OrthoDB" id="9794148at2"/>
<name>A0A318E9T4_9GAMM</name>
<gene>
    <name evidence="9" type="ORF">C8D93_109148</name>
</gene>
<dbReference type="Pfam" id="PF06429">
    <property type="entry name" value="Flg_bbr_C"/>
    <property type="match status" value="1"/>
</dbReference>